<dbReference type="InterPro" id="IPR009874">
    <property type="entry name" value="DUF1428"/>
</dbReference>
<evidence type="ECO:0000256" key="1">
    <source>
        <dbReference type="SAM" id="Phobius"/>
    </source>
</evidence>
<dbReference type="KEGG" id="nfn:NFRAN_1148"/>
<reference evidence="2 3" key="1">
    <citation type="submission" date="2019-02" db="EMBL/GenBank/DDBJ databases">
        <authorList>
            <person name="Lehtovirta-Morley E L."/>
        </authorList>
    </citation>
    <scope>NUCLEOTIDE SEQUENCE [LARGE SCALE GENOMIC DNA]</scope>
    <source>
        <strain evidence="2">NFRAN1</strain>
    </source>
</reference>
<keyword evidence="1" id="KW-1133">Transmembrane helix</keyword>
<organism evidence="2 3">
    <name type="scientific">Candidatus Nitrosocosmicus franklandianus</name>
    <dbReference type="NCBI Taxonomy" id="1798806"/>
    <lineage>
        <taxon>Archaea</taxon>
        <taxon>Nitrososphaerota</taxon>
        <taxon>Nitrososphaeria</taxon>
        <taxon>Nitrososphaerales</taxon>
        <taxon>Nitrososphaeraceae</taxon>
        <taxon>Candidatus Nitrosocosmicus</taxon>
    </lineage>
</organism>
<dbReference type="EMBL" id="LR216287">
    <property type="protein sequence ID" value="VFJ13470.1"/>
    <property type="molecule type" value="Genomic_DNA"/>
</dbReference>
<sequence length="158" mass="18291">MYLIVYYHYTLDPFVIFIVSIMTSYMSKSESPVNKSDLGGLIQIVFIRAPKKNHHALSKIGKQTNDFFRKHGVTKYLYRLNSRENMMDFVNVSKVISANDDEDVNLEILSFRDARHLEQVMKAMEGEKVAKELYEESMKLIIPGSIVFGNFSRLIETL</sequence>
<dbReference type="SUPFAM" id="SSF54909">
    <property type="entry name" value="Dimeric alpha+beta barrel"/>
    <property type="match status" value="1"/>
</dbReference>
<evidence type="ECO:0000313" key="2">
    <source>
        <dbReference type="EMBL" id="VFJ13470.1"/>
    </source>
</evidence>
<keyword evidence="1" id="KW-0472">Membrane</keyword>
<keyword evidence="3" id="KW-1185">Reference proteome</keyword>
<dbReference type="Pfam" id="PF07237">
    <property type="entry name" value="DUF1428"/>
    <property type="match status" value="1"/>
</dbReference>
<evidence type="ECO:0008006" key="4">
    <source>
        <dbReference type="Google" id="ProtNLM"/>
    </source>
</evidence>
<name>A0A484ICS2_9ARCH</name>
<gene>
    <name evidence="2" type="ORF">NFRAN_1148</name>
</gene>
<keyword evidence="1" id="KW-0812">Transmembrane</keyword>
<feature type="transmembrane region" description="Helical" evidence="1">
    <location>
        <begin position="6"/>
        <end position="26"/>
    </location>
</feature>
<accession>A0A484ICS2</accession>
<evidence type="ECO:0000313" key="3">
    <source>
        <dbReference type="Proteomes" id="UP000294299"/>
    </source>
</evidence>
<dbReference type="Proteomes" id="UP000294299">
    <property type="component" value="Chromosome NFRAN"/>
</dbReference>
<proteinExistence type="predicted"/>
<dbReference type="InterPro" id="IPR011008">
    <property type="entry name" value="Dimeric_a/b-barrel"/>
</dbReference>
<dbReference type="AlphaFoldDB" id="A0A484ICS2"/>
<protein>
    <recommendedName>
        <fullName evidence="4">DUF1428 domain-containing protein</fullName>
    </recommendedName>
</protein>
<dbReference type="Gene3D" id="3.30.70.100">
    <property type="match status" value="1"/>
</dbReference>